<sequence length="128" mass="14587">MSLISDSVRSSTFLPNRYIKYLHLIIMNHRCIKKGTVVYVMSDTTTISTYPSKLLILKPNHSTFSRFKTNSPKKPKAVSEYKSDLNTDKGNISGSVLIKIQFKNRPLLTLINKENNKEYPRKADGPNP</sequence>
<gene>
    <name evidence="1" type="ordered locus">At1g48095</name>
</gene>
<reference evidence="1" key="1">
    <citation type="submission" date="2005-02" db="EMBL/GenBank/DDBJ databases">
        <authorList>
            <person name="Underwood B.A."/>
            <person name="Xiao Y."/>
            <person name="Moskal W."/>
            <person name="Monaghan E."/>
            <person name="Wang W."/>
            <person name="Redman J."/>
            <person name="Wu H.C."/>
            <person name="Utterback T."/>
            <person name="Town C.D."/>
        </authorList>
    </citation>
    <scope>NUCLEOTIDE SEQUENCE</scope>
</reference>
<dbReference type="AlphaFoldDB" id="I6LE63"/>
<name>I6LE63_ARATH</name>
<dbReference type="EMBL" id="AY924699">
    <property type="protein sequence ID" value="AAX23774.1"/>
    <property type="molecule type" value="Genomic_DNA"/>
</dbReference>
<proteinExistence type="predicted"/>
<accession>I6LE63</accession>
<evidence type="ECO:0000313" key="1">
    <source>
        <dbReference type="EMBL" id="AAX23774.1"/>
    </source>
</evidence>
<organism evidence="1">
    <name type="scientific">Arabidopsis thaliana</name>
    <name type="common">Mouse-ear cress</name>
    <dbReference type="NCBI Taxonomy" id="3702"/>
    <lineage>
        <taxon>Eukaryota</taxon>
        <taxon>Viridiplantae</taxon>
        <taxon>Streptophyta</taxon>
        <taxon>Embryophyta</taxon>
        <taxon>Tracheophyta</taxon>
        <taxon>Spermatophyta</taxon>
        <taxon>Magnoliopsida</taxon>
        <taxon>eudicotyledons</taxon>
        <taxon>Gunneridae</taxon>
        <taxon>Pentapetalae</taxon>
        <taxon>rosids</taxon>
        <taxon>malvids</taxon>
        <taxon>Brassicales</taxon>
        <taxon>Brassicaceae</taxon>
        <taxon>Camelineae</taxon>
        <taxon>Arabidopsis</taxon>
    </lineage>
</organism>
<protein>
    <submittedName>
        <fullName evidence="1">Uncharacterized protein</fullName>
    </submittedName>
</protein>